<keyword evidence="12 15" id="KW-0624">Polysaccharide degradation</keyword>
<keyword evidence="4" id="KW-0479">Metal-binding</keyword>
<evidence type="ECO:0000256" key="16">
    <source>
        <dbReference type="SAM" id="SignalP"/>
    </source>
</evidence>
<dbReference type="OrthoDB" id="3238762at2759"/>
<evidence type="ECO:0000256" key="7">
    <source>
        <dbReference type="ARBA" id="ARBA00023002"/>
    </source>
</evidence>
<dbReference type="GO" id="GO:0030245">
    <property type="term" value="P:cellulose catabolic process"/>
    <property type="evidence" value="ECO:0007669"/>
    <property type="project" value="UniProtKB-UniRule"/>
</dbReference>
<keyword evidence="11 15" id="KW-0119">Carbohydrate metabolism</keyword>
<evidence type="ECO:0000313" key="18">
    <source>
        <dbReference type="EMBL" id="KAF1989026.1"/>
    </source>
</evidence>
<dbReference type="GO" id="GO:0030248">
    <property type="term" value="F:cellulose binding"/>
    <property type="evidence" value="ECO:0007669"/>
    <property type="project" value="UniProtKB-UniRule"/>
</dbReference>
<evidence type="ECO:0000256" key="3">
    <source>
        <dbReference type="ARBA" id="ARBA00022525"/>
    </source>
</evidence>
<keyword evidence="8" id="KW-0186">Copper</keyword>
<gene>
    <name evidence="18" type="ORF">K402DRAFT_372495</name>
</gene>
<keyword evidence="19" id="KW-1185">Reference proteome</keyword>
<evidence type="ECO:0000256" key="6">
    <source>
        <dbReference type="ARBA" id="ARBA00023001"/>
    </source>
</evidence>
<dbReference type="CDD" id="cd21175">
    <property type="entry name" value="LPMO_AA9"/>
    <property type="match status" value="1"/>
</dbReference>
<dbReference type="Gene3D" id="2.70.50.70">
    <property type="match status" value="1"/>
</dbReference>
<keyword evidence="9 18" id="KW-0503">Monooxygenase</keyword>
<evidence type="ECO:0000256" key="13">
    <source>
        <dbReference type="ARBA" id="ARBA00044502"/>
    </source>
</evidence>
<dbReference type="EC" id="1.14.99.56" evidence="15"/>
<comment type="domain">
    <text evidence="15">Has a modular structure: an endo-beta-1,4-glucanase catalytic module at the N-terminus, a linker rich in serines and threonines, and a C-terminal carbohydrate-binding module (CBM).</text>
</comment>
<keyword evidence="3 15" id="KW-0964">Secreted</keyword>
<feature type="domain" description="Auxiliary Activity family 9 catalytic" evidence="17">
    <location>
        <begin position="17"/>
        <end position="223"/>
    </location>
</feature>
<evidence type="ECO:0000256" key="10">
    <source>
        <dbReference type="ARBA" id="ARBA00023157"/>
    </source>
</evidence>
<sequence length="238" mass="24914">MKSFLHLLVAAGTVSAHATFQDLWVGTKDEAETCVRPASTNSPITSVTSPDIRCNAGGAKGVAGLCKVSAGSPVSVEMHQQPGDRSCTNEALGGKHYGPVNIYMSPVADATTDDGSGEWFKVAQDTYAGTDESWGTEMLNTNCGKKTFTVPKELKAGQYLVRAEAIALHTAGSEGGAQFYLGCYQVEVEGTGTATPPASAMVKFPGAYKATDPGIKVDIYTKPLEYQAPGPEVWPSAA</sequence>
<dbReference type="PANTHER" id="PTHR33353">
    <property type="entry name" value="PUTATIVE (AFU_ORTHOLOGUE AFUA_1G12560)-RELATED"/>
    <property type="match status" value="1"/>
</dbReference>
<dbReference type="Pfam" id="PF03443">
    <property type="entry name" value="AA9"/>
    <property type="match status" value="1"/>
</dbReference>
<feature type="signal peptide" evidence="16">
    <location>
        <begin position="1"/>
        <end position="16"/>
    </location>
</feature>
<evidence type="ECO:0000313" key="19">
    <source>
        <dbReference type="Proteomes" id="UP000800041"/>
    </source>
</evidence>
<comment type="function">
    <text evidence="15">Lytic polysaccharide monooxygenase (LMPO) that depolymerizes crystalline and amorphous polysaccharides via the oxidation of scissile alpha- or beta-(1-4)-glycosidic bonds, yielding C1 and/or C4 oxidation products. Catalysis by LPMOs requires the reduction of the active-site copper from Cu(II) to Cu(I) by a reducing agent and H(2)O(2) or O(2) as a cosubstrate.</text>
</comment>
<evidence type="ECO:0000256" key="14">
    <source>
        <dbReference type="ARBA" id="ARBA00045077"/>
    </source>
</evidence>
<keyword evidence="5 16" id="KW-0732">Signal</keyword>
<evidence type="ECO:0000256" key="9">
    <source>
        <dbReference type="ARBA" id="ARBA00023033"/>
    </source>
</evidence>
<evidence type="ECO:0000256" key="2">
    <source>
        <dbReference type="ARBA" id="ARBA00004613"/>
    </source>
</evidence>
<keyword evidence="6 15" id="KW-0136">Cellulose degradation</keyword>
<protein>
    <recommendedName>
        <fullName evidence="15">AA9 family lytic polysaccharide monooxygenase</fullName>
        <ecNumber evidence="15">1.14.99.56</ecNumber>
    </recommendedName>
    <alternativeName>
        <fullName evidence="15">Endo-beta-1,4-glucanase</fullName>
    </alternativeName>
    <alternativeName>
        <fullName evidence="15">Glycosyl hydrolase 61 family protein</fullName>
    </alternativeName>
</protein>
<evidence type="ECO:0000256" key="11">
    <source>
        <dbReference type="ARBA" id="ARBA00023277"/>
    </source>
</evidence>
<keyword evidence="7" id="KW-0560">Oxidoreductase</keyword>
<evidence type="ECO:0000256" key="4">
    <source>
        <dbReference type="ARBA" id="ARBA00022723"/>
    </source>
</evidence>
<evidence type="ECO:0000256" key="5">
    <source>
        <dbReference type="ARBA" id="ARBA00022729"/>
    </source>
</evidence>
<dbReference type="InterPro" id="IPR005103">
    <property type="entry name" value="AA9_LPMO"/>
</dbReference>
<evidence type="ECO:0000256" key="12">
    <source>
        <dbReference type="ARBA" id="ARBA00023326"/>
    </source>
</evidence>
<dbReference type="GO" id="GO:0005576">
    <property type="term" value="C:extracellular region"/>
    <property type="evidence" value="ECO:0007669"/>
    <property type="project" value="UniProtKB-SubCell"/>
</dbReference>
<comment type="similarity">
    <text evidence="13">Belongs to the polysaccharide monooxygenase AA9 family.</text>
</comment>
<accession>A0A6G1H727</accession>
<keyword evidence="10 15" id="KW-1015">Disulfide bond</keyword>
<dbReference type="Proteomes" id="UP000800041">
    <property type="component" value="Unassembled WGS sequence"/>
</dbReference>
<evidence type="ECO:0000256" key="8">
    <source>
        <dbReference type="ARBA" id="ARBA00023008"/>
    </source>
</evidence>
<dbReference type="PANTHER" id="PTHR33353:SF9">
    <property type="entry name" value="ENDOGLUCANASE II"/>
    <property type="match status" value="1"/>
</dbReference>
<dbReference type="GO" id="GO:0046872">
    <property type="term" value="F:metal ion binding"/>
    <property type="evidence" value="ECO:0007669"/>
    <property type="project" value="UniProtKB-KW"/>
</dbReference>
<comment type="subcellular location">
    <subcellularLocation>
        <location evidence="2 15">Secreted</location>
    </subcellularLocation>
</comment>
<evidence type="ECO:0000259" key="17">
    <source>
        <dbReference type="Pfam" id="PF03443"/>
    </source>
</evidence>
<dbReference type="EMBL" id="ML977146">
    <property type="protein sequence ID" value="KAF1989026.1"/>
    <property type="molecule type" value="Genomic_DNA"/>
</dbReference>
<comment type="catalytic activity">
    <reaction evidence="14 15">
        <text>[(1-&gt;4)-beta-D-glucosyl]n+m + reduced acceptor + O2 = 4-dehydro-beta-D-glucosyl-[(1-&gt;4)-beta-D-glucosyl]n-1 + [(1-&gt;4)-beta-D-glucosyl]m + acceptor + H2O.</text>
        <dbReference type="EC" id="1.14.99.56"/>
    </reaction>
</comment>
<evidence type="ECO:0000256" key="1">
    <source>
        <dbReference type="ARBA" id="ARBA00001973"/>
    </source>
</evidence>
<dbReference type="AlphaFoldDB" id="A0A6G1H727"/>
<reference evidence="18" key="1">
    <citation type="journal article" date="2020" name="Stud. Mycol.">
        <title>101 Dothideomycetes genomes: a test case for predicting lifestyles and emergence of pathogens.</title>
        <authorList>
            <person name="Haridas S."/>
            <person name="Albert R."/>
            <person name="Binder M."/>
            <person name="Bloem J."/>
            <person name="Labutti K."/>
            <person name="Salamov A."/>
            <person name="Andreopoulos B."/>
            <person name="Baker S."/>
            <person name="Barry K."/>
            <person name="Bills G."/>
            <person name="Bluhm B."/>
            <person name="Cannon C."/>
            <person name="Castanera R."/>
            <person name="Culley D."/>
            <person name="Daum C."/>
            <person name="Ezra D."/>
            <person name="Gonzalez J."/>
            <person name="Henrissat B."/>
            <person name="Kuo A."/>
            <person name="Liang C."/>
            <person name="Lipzen A."/>
            <person name="Lutzoni F."/>
            <person name="Magnuson J."/>
            <person name="Mondo S."/>
            <person name="Nolan M."/>
            <person name="Ohm R."/>
            <person name="Pangilinan J."/>
            <person name="Park H.-J."/>
            <person name="Ramirez L."/>
            <person name="Alfaro M."/>
            <person name="Sun H."/>
            <person name="Tritt A."/>
            <person name="Yoshinaga Y."/>
            <person name="Zwiers L.-H."/>
            <person name="Turgeon B."/>
            <person name="Goodwin S."/>
            <person name="Spatafora J."/>
            <person name="Crous P."/>
            <person name="Grigoriev I."/>
        </authorList>
    </citation>
    <scope>NUCLEOTIDE SEQUENCE</scope>
    <source>
        <strain evidence="18">CBS 113979</strain>
    </source>
</reference>
<dbReference type="GO" id="GO:0008810">
    <property type="term" value="F:cellulase activity"/>
    <property type="evidence" value="ECO:0007669"/>
    <property type="project" value="UniProtKB-UniRule"/>
</dbReference>
<dbReference type="InterPro" id="IPR049892">
    <property type="entry name" value="AA9"/>
</dbReference>
<proteinExistence type="inferred from homology"/>
<comment type="cofactor">
    <cofactor evidence="1">
        <name>Cu(2+)</name>
        <dbReference type="ChEBI" id="CHEBI:29036"/>
    </cofactor>
</comment>
<name>A0A6G1H727_9PEZI</name>
<feature type="chain" id="PRO_5026307864" description="AA9 family lytic polysaccharide monooxygenase" evidence="16">
    <location>
        <begin position="17"/>
        <end position="238"/>
    </location>
</feature>
<dbReference type="GO" id="GO:0004497">
    <property type="term" value="F:monooxygenase activity"/>
    <property type="evidence" value="ECO:0007669"/>
    <property type="project" value="UniProtKB-KW"/>
</dbReference>
<organism evidence="18 19">
    <name type="scientific">Aulographum hederae CBS 113979</name>
    <dbReference type="NCBI Taxonomy" id="1176131"/>
    <lineage>
        <taxon>Eukaryota</taxon>
        <taxon>Fungi</taxon>
        <taxon>Dikarya</taxon>
        <taxon>Ascomycota</taxon>
        <taxon>Pezizomycotina</taxon>
        <taxon>Dothideomycetes</taxon>
        <taxon>Pleosporomycetidae</taxon>
        <taxon>Aulographales</taxon>
        <taxon>Aulographaceae</taxon>
    </lineage>
</organism>
<evidence type="ECO:0000256" key="15">
    <source>
        <dbReference type="RuleBase" id="RU368122"/>
    </source>
</evidence>